<comment type="caution">
    <text evidence="3">The sequence shown here is derived from an EMBL/GenBank/DDBJ whole genome shotgun (WGS) entry which is preliminary data.</text>
</comment>
<dbReference type="Gene3D" id="1.10.10.10">
    <property type="entry name" value="Winged helix-like DNA-binding domain superfamily/Winged helix DNA-binding domain"/>
    <property type="match status" value="1"/>
</dbReference>
<evidence type="ECO:0000256" key="1">
    <source>
        <dbReference type="ARBA" id="ARBA00023125"/>
    </source>
</evidence>
<keyword evidence="4" id="KW-1185">Reference proteome</keyword>
<dbReference type="OrthoDB" id="343383at2"/>
<proteinExistence type="predicted"/>
<dbReference type="Pfam" id="PF00196">
    <property type="entry name" value="GerE"/>
    <property type="match status" value="1"/>
</dbReference>
<evidence type="ECO:0000259" key="2">
    <source>
        <dbReference type="SMART" id="SM00421"/>
    </source>
</evidence>
<reference evidence="3 4" key="1">
    <citation type="submission" date="2019-06" db="EMBL/GenBank/DDBJ databases">
        <authorList>
            <person name="Yang Y."/>
        </authorList>
    </citation>
    <scope>NUCLEOTIDE SEQUENCE [LARGE SCALE GENOMIC DNA]</scope>
    <source>
        <strain evidence="3 4">BIT-26</strain>
    </source>
</reference>
<dbReference type="InterPro" id="IPR000792">
    <property type="entry name" value="Tscrpt_reg_LuxR_C"/>
</dbReference>
<dbReference type="EMBL" id="VHQI01000008">
    <property type="protein sequence ID" value="TPW41442.1"/>
    <property type="molecule type" value="Genomic_DNA"/>
</dbReference>
<keyword evidence="1" id="KW-0238">DNA-binding</keyword>
<dbReference type="InterPro" id="IPR036388">
    <property type="entry name" value="WH-like_DNA-bd_sf"/>
</dbReference>
<name>A0A506V7K0_9GAMM</name>
<dbReference type="InterPro" id="IPR016032">
    <property type="entry name" value="Sig_transdc_resp-reg_C-effctor"/>
</dbReference>
<evidence type="ECO:0000313" key="4">
    <source>
        <dbReference type="Proteomes" id="UP000319523"/>
    </source>
</evidence>
<organism evidence="3 4">
    <name type="scientific">Mixta tenebrionis</name>
    <dbReference type="NCBI Taxonomy" id="2562439"/>
    <lineage>
        <taxon>Bacteria</taxon>
        <taxon>Pseudomonadati</taxon>
        <taxon>Pseudomonadota</taxon>
        <taxon>Gammaproteobacteria</taxon>
        <taxon>Enterobacterales</taxon>
        <taxon>Erwiniaceae</taxon>
        <taxon>Mixta</taxon>
    </lineage>
</organism>
<dbReference type="CDD" id="cd06170">
    <property type="entry name" value="LuxR_C_like"/>
    <property type="match status" value="1"/>
</dbReference>
<feature type="domain" description="HTH luxR-type" evidence="2">
    <location>
        <begin position="116"/>
        <end position="173"/>
    </location>
</feature>
<accession>A0A506V7K0</accession>
<dbReference type="GO" id="GO:0003677">
    <property type="term" value="F:DNA binding"/>
    <property type="evidence" value="ECO:0007669"/>
    <property type="project" value="UniProtKB-KW"/>
</dbReference>
<protein>
    <submittedName>
        <fullName evidence="3">Helix-turn-helix transcriptional regulator</fullName>
    </submittedName>
</protein>
<dbReference type="SUPFAM" id="SSF46894">
    <property type="entry name" value="C-terminal effector domain of the bipartite response regulators"/>
    <property type="match status" value="1"/>
</dbReference>
<dbReference type="SMART" id="SM00421">
    <property type="entry name" value="HTH_LUXR"/>
    <property type="match status" value="1"/>
</dbReference>
<dbReference type="Proteomes" id="UP000319523">
    <property type="component" value="Unassembled WGS sequence"/>
</dbReference>
<sequence length="182" mass="20521">MNVFGKDSFYICGVKAIMREIAKRHRSYSPPLNLCIYVTAGMDLAEMFSYLTQHPPHNYAIFISPDRYFSILKRLYPDLTILCLSERLAVSELRQALTVMETLQAQNAAVSDTQNLFKFTRAEQQIMRLTLRGYSIDEIASMRSVSPSTVSVQRSGLMKRTGTKSIQELCVLYSSGALNSAT</sequence>
<gene>
    <name evidence="3" type="ORF">FKM52_14440</name>
</gene>
<evidence type="ECO:0000313" key="3">
    <source>
        <dbReference type="EMBL" id="TPW41442.1"/>
    </source>
</evidence>
<dbReference type="AlphaFoldDB" id="A0A506V7K0"/>
<dbReference type="GO" id="GO:0006355">
    <property type="term" value="P:regulation of DNA-templated transcription"/>
    <property type="evidence" value="ECO:0007669"/>
    <property type="project" value="InterPro"/>
</dbReference>